<evidence type="ECO:0000259" key="1">
    <source>
        <dbReference type="Pfam" id="PF11824"/>
    </source>
</evidence>
<evidence type="ECO:0000313" key="2">
    <source>
        <dbReference type="EMBL" id="HIH95496.1"/>
    </source>
</evidence>
<reference evidence="2" key="1">
    <citation type="journal article" date="2020" name="bioRxiv">
        <title>A rank-normalized archaeal taxonomy based on genome phylogeny resolves widespread incomplete and uneven classifications.</title>
        <authorList>
            <person name="Rinke C."/>
            <person name="Chuvochina M."/>
            <person name="Mussig A.J."/>
            <person name="Chaumeil P.-A."/>
            <person name="Waite D.W."/>
            <person name="Whitman W.B."/>
            <person name="Parks D.H."/>
            <person name="Hugenholtz P."/>
        </authorList>
    </citation>
    <scope>NUCLEOTIDE SEQUENCE</scope>
    <source>
        <strain evidence="2">UBA8876</strain>
    </source>
</reference>
<feature type="non-terminal residue" evidence="2">
    <location>
        <position position="45"/>
    </location>
</feature>
<dbReference type="EMBL" id="DUJU01000184">
    <property type="protein sequence ID" value="HIH95496.1"/>
    <property type="molecule type" value="Genomic_DNA"/>
</dbReference>
<dbReference type="AlphaFoldDB" id="A0A832WB58"/>
<gene>
    <name evidence="2" type="ORF">HA338_16220</name>
</gene>
<dbReference type="InterPro" id="IPR021779">
    <property type="entry name" value="DUF3344"/>
</dbReference>
<accession>A0A832WB58</accession>
<evidence type="ECO:0000313" key="3">
    <source>
        <dbReference type="Proteomes" id="UP000600774"/>
    </source>
</evidence>
<name>A0A832WB58_9EURY</name>
<protein>
    <submittedName>
        <fullName evidence="2">DUF3344 domain-containing protein</fullName>
    </submittedName>
</protein>
<comment type="caution">
    <text evidence="2">The sequence shown here is derived from an EMBL/GenBank/DDBJ whole genome shotgun (WGS) entry which is preliminary data.</text>
</comment>
<feature type="domain" description="DUF3344" evidence="1">
    <location>
        <begin position="3"/>
        <end position="45"/>
    </location>
</feature>
<proteinExistence type="predicted"/>
<sequence>GETNTATIDSSHWGDGRQYGSTLVVVLENENKPEVEYWIAEGLDW</sequence>
<organism evidence="2 3">
    <name type="scientific">Methanosarcina acetivorans</name>
    <dbReference type="NCBI Taxonomy" id="2214"/>
    <lineage>
        <taxon>Archaea</taxon>
        <taxon>Methanobacteriati</taxon>
        <taxon>Methanobacteriota</taxon>
        <taxon>Stenosarchaea group</taxon>
        <taxon>Methanomicrobia</taxon>
        <taxon>Methanosarcinales</taxon>
        <taxon>Methanosarcinaceae</taxon>
        <taxon>Methanosarcina</taxon>
    </lineage>
</organism>
<dbReference type="RefSeq" id="WP_281085506.1">
    <property type="nucleotide sequence ID" value="NZ_DUJU01000184.1"/>
</dbReference>
<dbReference type="Proteomes" id="UP000600774">
    <property type="component" value="Unassembled WGS sequence"/>
</dbReference>
<feature type="non-terminal residue" evidence="2">
    <location>
        <position position="1"/>
    </location>
</feature>
<dbReference type="Pfam" id="PF11824">
    <property type="entry name" value="DUF3344"/>
    <property type="match status" value="1"/>
</dbReference>